<dbReference type="PANTHER" id="PTHR47481">
    <property type="match status" value="1"/>
</dbReference>
<reference evidence="2" key="1">
    <citation type="submission" date="2015-10" db="EMBL/GenBank/DDBJ databases">
        <authorList>
            <person name="Martinez-Garcia P.J."/>
            <person name="Crepeau M.W."/>
            <person name="Puiu D."/>
            <person name="Gonzalez-Ibeas D."/>
            <person name="Whalen J."/>
            <person name="Stevens K."/>
            <person name="Paul R."/>
            <person name="Butterfield T."/>
            <person name="Britton M."/>
            <person name="Reagan R."/>
            <person name="Chakraborty S."/>
            <person name="Walawage S.L."/>
            <person name="Vasquez-Gross H.A."/>
            <person name="Cardeno C."/>
            <person name="Famula R."/>
            <person name="Pratt K."/>
            <person name="Kuruganti S."/>
            <person name="Aradhya M.K."/>
            <person name="Leslie C.A."/>
            <person name="Dandekar A.M."/>
            <person name="Salzberg S.L."/>
            <person name="Wegrzyn J.L."/>
            <person name="Langley C.H."/>
            <person name="Neale D.B."/>
        </authorList>
    </citation>
    <scope>NUCLEOTIDE SEQUENCE</scope>
    <source>
        <tissue evidence="2">Leaves</tissue>
    </source>
</reference>
<feature type="region of interest" description="Disordered" evidence="1">
    <location>
        <begin position="243"/>
        <end position="299"/>
    </location>
</feature>
<gene>
    <name evidence="2" type="ORF">F2P56_002724</name>
</gene>
<comment type="caution">
    <text evidence="2">The sequence shown here is derived from an EMBL/GenBank/DDBJ whole genome shotgun (WGS) entry which is preliminary data.</text>
</comment>
<dbReference type="Proteomes" id="UP000619265">
    <property type="component" value="Unassembled WGS sequence"/>
</dbReference>
<dbReference type="Gramene" id="Jr01_29480_p1">
    <property type="protein sequence ID" value="cds.Jr01_29480_p1"/>
    <property type="gene ID" value="Jr01_29480"/>
</dbReference>
<evidence type="ECO:0000256" key="1">
    <source>
        <dbReference type="SAM" id="MobiDB-lite"/>
    </source>
</evidence>
<proteinExistence type="predicted"/>
<dbReference type="Pfam" id="PF14223">
    <property type="entry name" value="Retrotran_gag_2"/>
    <property type="match status" value="1"/>
</dbReference>
<evidence type="ECO:0000313" key="3">
    <source>
        <dbReference type="Proteomes" id="UP000619265"/>
    </source>
</evidence>
<evidence type="ECO:0000313" key="2">
    <source>
        <dbReference type="EMBL" id="KAF5482133.1"/>
    </source>
</evidence>
<organism evidence="2 3">
    <name type="scientific">Juglans regia</name>
    <name type="common">English walnut</name>
    <dbReference type="NCBI Taxonomy" id="51240"/>
    <lineage>
        <taxon>Eukaryota</taxon>
        <taxon>Viridiplantae</taxon>
        <taxon>Streptophyta</taxon>
        <taxon>Embryophyta</taxon>
        <taxon>Tracheophyta</taxon>
        <taxon>Spermatophyta</taxon>
        <taxon>Magnoliopsida</taxon>
        <taxon>eudicotyledons</taxon>
        <taxon>Gunneridae</taxon>
        <taxon>Pentapetalae</taxon>
        <taxon>rosids</taxon>
        <taxon>fabids</taxon>
        <taxon>Fagales</taxon>
        <taxon>Juglandaceae</taxon>
        <taxon>Juglans</taxon>
    </lineage>
</organism>
<feature type="compositionally biased region" description="Low complexity" evidence="1">
    <location>
        <begin position="244"/>
        <end position="273"/>
    </location>
</feature>
<dbReference type="EMBL" id="LIHL02000001">
    <property type="protein sequence ID" value="KAF5482133.1"/>
    <property type="molecule type" value="Genomic_DNA"/>
</dbReference>
<feature type="region of interest" description="Disordered" evidence="1">
    <location>
        <begin position="1"/>
        <end position="24"/>
    </location>
</feature>
<evidence type="ECO:0008006" key="4">
    <source>
        <dbReference type="Google" id="ProtNLM"/>
    </source>
</evidence>
<protein>
    <recommendedName>
        <fullName evidence="4">Retrovirus-related Pol polyprotein from transposon RE1</fullName>
    </recommendedName>
</protein>
<feature type="compositionally biased region" description="Polar residues" evidence="1">
    <location>
        <begin position="274"/>
        <end position="283"/>
    </location>
</feature>
<dbReference type="AlphaFoldDB" id="A0A834D9S1"/>
<sequence>MVSYEPSSHENSIPNSENTCNPVSNPPSPTYIPLIALNITAQINEKLTPSTFPQWYAQFEALLIGYNLFDYVIGDNPCPPTTDPSIPNLQKTHWVRQDKLIFSAILASTTTAITPFISAAKTSKDAWTTLYTLYVSKSRTRAMQLKEELTIIKKVNQSFQEYLHTVKALVDEISLIDHPISKDDLTLYILNGLGSNFREIEAPIHAREKPLMFEELHDLLVGHDAYLRRLDATTQQLVASANYSNRGSGTSSCSHSSKGFSKNGSGRGNSSSKPDSNSGTYRQSGGSKDNKKNHKSNSQRKYTPKCQICDALGHTTKYCPCLHCVEHIANYVSTSPAKDTTWLIDSGASHNITGDLANLSVHLNTMAPMKLLLATVQVCKSHILVHWFSTHPHAPSI</sequence>
<accession>A0A834D9S1</accession>
<name>A0A834D9S1_JUGRE</name>
<dbReference type="PANTHER" id="PTHR47481:SF22">
    <property type="entry name" value="RETROTRANSPOSON GAG DOMAIN-CONTAINING PROTEIN"/>
    <property type="match status" value="1"/>
</dbReference>
<reference evidence="2" key="2">
    <citation type="submission" date="2020-03" db="EMBL/GenBank/DDBJ databases">
        <title>Walnut 2.0.</title>
        <authorList>
            <person name="Marrano A."/>
            <person name="Britton M."/>
            <person name="Zimin A.V."/>
            <person name="Zaini P.A."/>
            <person name="Workman R."/>
            <person name="Puiu D."/>
            <person name="Bianco L."/>
            <person name="Allen B.J."/>
            <person name="Troggio M."/>
            <person name="Leslie C.A."/>
            <person name="Timp W."/>
            <person name="Dendekar A."/>
            <person name="Salzberg S.L."/>
            <person name="Neale D.B."/>
        </authorList>
    </citation>
    <scope>NUCLEOTIDE SEQUENCE</scope>
    <source>
        <tissue evidence="2">Leaves</tissue>
    </source>
</reference>
<feature type="compositionally biased region" description="Polar residues" evidence="1">
    <location>
        <begin position="1"/>
        <end position="23"/>
    </location>
</feature>